<evidence type="ECO:0000313" key="4">
    <source>
        <dbReference type="EMBL" id="NDV63057.1"/>
    </source>
</evidence>
<evidence type="ECO:0008006" key="6">
    <source>
        <dbReference type="Google" id="ProtNLM"/>
    </source>
</evidence>
<accession>A0A6B2M4Q2</accession>
<dbReference type="Gene3D" id="1.10.10.10">
    <property type="entry name" value="Winged helix-like DNA-binding domain superfamily/Winged helix DNA-binding domain"/>
    <property type="match status" value="1"/>
</dbReference>
<protein>
    <recommendedName>
        <fullName evidence="6">HTH-type transcriptional regulator</fullName>
    </recommendedName>
</protein>
<keyword evidence="3" id="KW-0804">Transcription</keyword>
<proteinExistence type="predicted"/>
<gene>
    <name evidence="4" type="ORF">G0Q06_11385</name>
</gene>
<comment type="caution">
    <text evidence="4">The sequence shown here is derived from an EMBL/GenBank/DDBJ whole genome shotgun (WGS) entry which is preliminary data.</text>
</comment>
<dbReference type="InterPro" id="IPR036390">
    <property type="entry name" value="WH_DNA-bd_sf"/>
</dbReference>
<evidence type="ECO:0000256" key="1">
    <source>
        <dbReference type="ARBA" id="ARBA00023015"/>
    </source>
</evidence>
<dbReference type="InterPro" id="IPR036388">
    <property type="entry name" value="WH-like_DNA-bd_sf"/>
</dbReference>
<dbReference type="Proteomes" id="UP000478417">
    <property type="component" value="Unassembled WGS sequence"/>
</dbReference>
<organism evidence="4 5">
    <name type="scientific">Oceanipulchritudo coccoides</name>
    <dbReference type="NCBI Taxonomy" id="2706888"/>
    <lineage>
        <taxon>Bacteria</taxon>
        <taxon>Pseudomonadati</taxon>
        <taxon>Verrucomicrobiota</taxon>
        <taxon>Opitutia</taxon>
        <taxon>Puniceicoccales</taxon>
        <taxon>Oceanipulchritudinaceae</taxon>
        <taxon>Oceanipulchritudo</taxon>
    </lineage>
</organism>
<name>A0A6B2M4Q2_9BACT</name>
<keyword evidence="5" id="KW-1185">Reference proteome</keyword>
<reference evidence="4 5" key="1">
    <citation type="submission" date="2020-02" db="EMBL/GenBank/DDBJ databases">
        <title>Albibacoteraceae fam. nov., the first described family within the subdivision 4 Verrucomicrobia.</title>
        <authorList>
            <person name="Xi F."/>
        </authorList>
    </citation>
    <scope>NUCLEOTIDE SEQUENCE [LARGE SCALE GENOMIC DNA]</scope>
    <source>
        <strain evidence="4 5">CK1056</strain>
    </source>
</reference>
<evidence type="ECO:0000313" key="5">
    <source>
        <dbReference type="Proteomes" id="UP000478417"/>
    </source>
</evidence>
<dbReference type="AlphaFoldDB" id="A0A6B2M4Q2"/>
<dbReference type="RefSeq" id="WP_163966033.1">
    <property type="nucleotide sequence ID" value="NZ_JAAGNX010000003.1"/>
</dbReference>
<dbReference type="SUPFAM" id="SSF46785">
    <property type="entry name" value="Winged helix' DNA-binding domain"/>
    <property type="match status" value="1"/>
</dbReference>
<dbReference type="EMBL" id="JAAGNX010000003">
    <property type="protein sequence ID" value="NDV63057.1"/>
    <property type="molecule type" value="Genomic_DNA"/>
</dbReference>
<dbReference type="PANTHER" id="PTHR38465:SF1">
    <property type="entry name" value="HTH-TYPE TRANSCRIPTIONAL REGULATOR MJ1563-RELATED"/>
    <property type="match status" value="1"/>
</dbReference>
<dbReference type="GO" id="GO:0003677">
    <property type="term" value="F:DNA binding"/>
    <property type="evidence" value="ECO:0007669"/>
    <property type="project" value="UniProtKB-KW"/>
</dbReference>
<sequence>MTEFEQSLVALGISAATAFSLPKSVGAMFGLSFASPEPLALDDFVERLEISKGSASQGLKFLQRMGAVRVIYAPHDRRTLYEPETSLRRLLIGILNENVVPHLQQSGDAVKRLRDQLDGVPEAHREVLEDRLNTMEGWGKKGRMLFPLVEKFLAGPLKGKN</sequence>
<keyword evidence="2" id="KW-0238">DNA-binding</keyword>
<evidence type="ECO:0000256" key="2">
    <source>
        <dbReference type="ARBA" id="ARBA00023125"/>
    </source>
</evidence>
<keyword evidence="1" id="KW-0805">Transcription regulation</keyword>
<dbReference type="InterPro" id="IPR052362">
    <property type="entry name" value="HTH-GbsR_regulator"/>
</dbReference>
<evidence type="ECO:0000256" key="3">
    <source>
        <dbReference type="ARBA" id="ARBA00023163"/>
    </source>
</evidence>
<dbReference type="PANTHER" id="PTHR38465">
    <property type="entry name" value="HTH-TYPE TRANSCRIPTIONAL REGULATOR MJ1563-RELATED"/>
    <property type="match status" value="1"/>
</dbReference>